<dbReference type="AlphaFoldDB" id="A2EV98"/>
<dbReference type="GO" id="GO:0007165">
    <property type="term" value="P:signal transduction"/>
    <property type="evidence" value="ECO:0000318"/>
    <property type="project" value="GO_Central"/>
</dbReference>
<dbReference type="SUPFAM" id="SSF101152">
    <property type="entry name" value="Mob1/phocein"/>
    <property type="match status" value="1"/>
</dbReference>
<dbReference type="eggNOG" id="KOG1903">
    <property type="taxonomic scope" value="Eukaryota"/>
</dbReference>
<dbReference type="VEuPathDB" id="TrichDB:TVAG_043580"/>
<dbReference type="InterPro" id="IPR005301">
    <property type="entry name" value="MOB_kinase_act_fam"/>
</dbReference>
<dbReference type="SMART" id="SM01388">
    <property type="entry name" value="Mob1_phocein"/>
    <property type="match status" value="1"/>
</dbReference>
<protein>
    <submittedName>
        <fullName evidence="1">Mob1/phocein family protein</fullName>
    </submittedName>
</protein>
<dbReference type="STRING" id="5722.A2EV98"/>
<dbReference type="EMBL" id="DS113505">
    <property type="protein sequence ID" value="EAY03412.1"/>
    <property type="molecule type" value="Genomic_DNA"/>
</dbReference>
<dbReference type="PANTHER" id="PTHR22599">
    <property type="entry name" value="MPS ONE BINDER KINASE ACTIVATOR-LIKE MOB"/>
    <property type="match status" value="1"/>
</dbReference>
<dbReference type="OrthoDB" id="8170117at2759"/>
<reference evidence="1" key="2">
    <citation type="journal article" date="2007" name="Science">
        <title>Draft genome sequence of the sexually transmitted pathogen Trichomonas vaginalis.</title>
        <authorList>
            <person name="Carlton J.M."/>
            <person name="Hirt R.P."/>
            <person name="Silva J.C."/>
            <person name="Delcher A.L."/>
            <person name="Schatz M."/>
            <person name="Zhao Q."/>
            <person name="Wortman J.R."/>
            <person name="Bidwell S.L."/>
            <person name="Alsmark U.C.M."/>
            <person name="Besteiro S."/>
            <person name="Sicheritz-Ponten T."/>
            <person name="Noel C.J."/>
            <person name="Dacks J.B."/>
            <person name="Foster P.G."/>
            <person name="Simillion C."/>
            <person name="Van de Peer Y."/>
            <person name="Miranda-Saavedra D."/>
            <person name="Barton G.J."/>
            <person name="Westrop G.D."/>
            <person name="Mueller S."/>
            <person name="Dessi D."/>
            <person name="Fiori P.L."/>
            <person name="Ren Q."/>
            <person name="Paulsen I."/>
            <person name="Zhang H."/>
            <person name="Bastida-Corcuera F.D."/>
            <person name="Simoes-Barbosa A."/>
            <person name="Brown M.T."/>
            <person name="Hayes R.D."/>
            <person name="Mukherjee M."/>
            <person name="Okumura C.Y."/>
            <person name="Schneider R."/>
            <person name="Smith A.J."/>
            <person name="Vanacova S."/>
            <person name="Villalvazo M."/>
            <person name="Haas B.J."/>
            <person name="Pertea M."/>
            <person name="Feldblyum T.V."/>
            <person name="Utterback T.R."/>
            <person name="Shu C.L."/>
            <person name="Osoegawa K."/>
            <person name="de Jong P.J."/>
            <person name="Hrdy I."/>
            <person name="Horvathova L."/>
            <person name="Zubacova Z."/>
            <person name="Dolezal P."/>
            <person name="Malik S.B."/>
            <person name="Logsdon J.M. Jr."/>
            <person name="Henze K."/>
            <person name="Gupta A."/>
            <person name="Wang C.C."/>
            <person name="Dunne R.L."/>
            <person name="Upcroft J.A."/>
            <person name="Upcroft P."/>
            <person name="White O."/>
            <person name="Salzberg S.L."/>
            <person name="Tang P."/>
            <person name="Chiu C.-H."/>
            <person name="Lee Y.-S."/>
            <person name="Embley T.M."/>
            <person name="Coombs G.H."/>
            <person name="Mottram J.C."/>
            <person name="Tachezy J."/>
            <person name="Fraser-Liggett C.M."/>
            <person name="Johnson P.J."/>
        </authorList>
    </citation>
    <scope>NUCLEOTIDE SEQUENCE [LARGE SCALE GENOMIC DNA]</scope>
    <source>
        <strain evidence="1">G3</strain>
    </source>
</reference>
<dbReference type="GO" id="GO:0030295">
    <property type="term" value="F:protein kinase activator activity"/>
    <property type="evidence" value="ECO:0000318"/>
    <property type="project" value="GO_Central"/>
</dbReference>
<accession>A2EV98</accession>
<sequence>MSFFSKMHSQATFKPIHFFTPGHRCYEDYTSIHGCYELCNIDDAIKCPDGKKLEDWFATHAVEFYNQLVIFYKFVENDCTEEKCPVMSAGHKFKYLWQDDDQFKTPKELPAKEYVSLLFDWADAFLGDKHFFPSDHRSSYPKTFKPEISRLFRRLLRVYAHLYNHHTAVLKSCDALQHFNTSFTHFYKFTKYYNLIDEKEFKPLKKAIESLGLEPKSEQ</sequence>
<dbReference type="GO" id="GO:0005634">
    <property type="term" value="C:nucleus"/>
    <property type="evidence" value="ECO:0000318"/>
    <property type="project" value="GO_Central"/>
</dbReference>
<dbReference type="GO" id="GO:0005737">
    <property type="term" value="C:cytoplasm"/>
    <property type="evidence" value="ECO:0000318"/>
    <property type="project" value="GO_Central"/>
</dbReference>
<dbReference type="Gene3D" id="1.20.140.30">
    <property type="entry name" value="MOB kinase activator"/>
    <property type="match status" value="1"/>
</dbReference>
<organism evidence="1 2">
    <name type="scientific">Trichomonas vaginalis (strain ATCC PRA-98 / G3)</name>
    <dbReference type="NCBI Taxonomy" id="412133"/>
    <lineage>
        <taxon>Eukaryota</taxon>
        <taxon>Metamonada</taxon>
        <taxon>Parabasalia</taxon>
        <taxon>Trichomonadida</taxon>
        <taxon>Trichomonadidae</taxon>
        <taxon>Trichomonas</taxon>
    </lineage>
</organism>
<evidence type="ECO:0000313" key="1">
    <source>
        <dbReference type="EMBL" id="EAY03412.1"/>
    </source>
</evidence>
<name>A2EV98_TRIV3</name>
<dbReference type="Proteomes" id="UP000001542">
    <property type="component" value="Unassembled WGS sequence"/>
</dbReference>
<dbReference type="OMA" id="KATYLWT"/>
<reference evidence="1" key="1">
    <citation type="submission" date="2006-10" db="EMBL/GenBank/DDBJ databases">
        <authorList>
            <person name="Amadeo P."/>
            <person name="Zhao Q."/>
            <person name="Wortman J."/>
            <person name="Fraser-Liggett C."/>
            <person name="Carlton J."/>
        </authorList>
    </citation>
    <scope>NUCLEOTIDE SEQUENCE</scope>
    <source>
        <strain evidence="1">G3</strain>
    </source>
</reference>
<dbReference type="KEGG" id="tva:4761257"/>
<evidence type="ECO:0000313" key="2">
    <source>
        <dbReference type="Proteomes" id="UP000001542"/>
    </source>
</evidence>
<dbReference type="RefSeq" id="XP_001315635.1">
    <property type="nucleotide sequence ID" value="XM_001315600.1"/>
</dbReference>
<dbReference type="SMR" id="A2EV98"/>
<dbReference type="Pfam" id="PF03637">
    <property type="entry name" value="Mob1_phocein"/>
    <property type="match status" value="1"/>
</dbReference>
<dbReference type="InParanoid" id="A2EV98"/>
<gene>
    <name evidence="1" type="ORF">TVAG_043580</name>
</gene>
<keyword evidence="2" id="KW-1185">Reference proteome</keyword>
<proteinExistence type="predicted"/>
<dbReference type="VEuPathDB" id="TrichDB:TVAGG3_0032670"/>
<dbReference type="InterPro" id="IPR036703">
    <property type="entry name" value="MOB_kinase_act_sf"/>
</dbReference>